<reference evidence="4 5" key="1">
    <citation type="submission" date="2024-03" db="EMBL/GenBank/DDBJ databases">
        <title>Actinomycetospora sp. OC33-EN07, a novel actinomycete isolated from wild orchid (Aerides multiflora).</title>
        <authorList>
            <person name="Suriyachadkun C."/>
        </authorList>
    </citation>
    <scope>NUCLEOTIDE SEQUENCE [LARGE SCALE GENOMIC DNA]</scope>
    <source>
        <strain evidence="4 5">OC33-EN07</strain>
    </source>
</reference>
<feature type="compositionally biased region" description="Low complexity" evidence="1">
    <location>
        <begin position="473"/>
        <end position="501"/>
    </location>
</feature>
<evidence type="ECO:0000256" key="1">
    <source>
        <dbReference type="SAM" id="MobiDB-lite"/>
    </source>
</evidence>
<feature type="compositionally biased region" description="Acidic residues" evidence="1">
    <location>
        <begin position="86"/>
        <end position="110"/>
    </location>
</feature>
<evidence type="ECO:0000256" key="2">
    <source>
        <dbReference type="SAM" id="Phobius"/>
    </source>
</evidence>
<dbReference type="RefSeq" id="WP_337699702.1">
    <property type="nucleotide sequence ID" value="NZ_JBBEGM010000001.1"/>
</dbReference>
<keyword evidence="2" id="KW-1133">Transmembrane helix</keyword>
<feature type="transmembrane region" description="Helical" evidence="2">
    <location>
        <begin position="36"/>
        <end position="55"/>
    </location>
</feature>
<sequence length="539" mass="55823">MSGSAWERSGGRAPARAGSPWDALERPRRRPRDVQVAVLAVAAAVVLLCLVLRVGEPSAIPPGGVVTAAEEGSESGDDSGNGSGGDSEDSEDSQDGEGQDGGGDQDDQDDQGAGQEGQDDEEFPGRDQIGRAAANEYVDIQRVQRGAFSGEGGVFSGGSYTVRCGVSDHKNSDNYLITPGKRNGAQHVHDYAGNEGTNFASERDVLEETETTCTNGDRSPIFWPVLRDLRNQGPDVGVDGGSLDGNVGSIVEPTAVDFTFSGHGTRRTEPLPLNIALVTGSAKAGTNDGEGANAKYTCTGAGGRLTDLYTMCPEGSALQRIYDFPSCWNGQDIDSEDHTTHIVFPDEDGECDEDFVPVPALRITVSYDDPPPGRTFAIDSFPEQQHNPITDHALLEYLSSERRAQEGADCINAARRCVQGPEQDGAASGSTASSDRVPRSQTFAHAFATHATAHQRPGPTASGHDGHRGAGPGLAAPAARVAGTQGPASLAPPATASDPTPSGGPGRLPVADPSDALGPLPGITRLPGLAAPLGTSQGT</sequence>
<name>A0ABU8LYT4_9PSEU</name>
<dbReference type="InterPro" id="IPR018535">
    <property type="entry name" value="DUF1996"/>
</dbReference>
<protein>
    <submittedName>
        <fullName evidence="4">DUF1996 domain-containing protein</fullName>
    </submittedName>
</protein>
<keyword evidence="2" id="KW-0472">Membrane</keyword>
<dbReference type="Pfam" id="PF09362">
    <property type="entry name" value="DUF1996"/>
    <property type="match status" value="1"/>
</dbReference>
<keyword evidence="5" id="KW-1185">Reference proteome</keyword>
<proteinExistence type="predicted"/>
<evidence type="ECO:0000259" key="3">
    <source>
        <dbReference type="Pfam" id="PF09362"/>
    </source>
</evidence>
<accession>A0ABU8LYT4</accession>
<evidence type="ECO:0000313" key="4">
    <source>
        <dbReference type="EMBL" id="MEJ2860296.1"/>
    </source>
</evidence>
<organism evidence="4 5">
    <name type="scientific">Actinomycetospora flava</name>
    <dbReference type="NCBI Taxonomy" id="3129232"/>
    <lineage>
        <taxon>Bacteria</taxon>
        <taxon>Bacillati</taxon>
        <taxon>Actinomycetota</taxon>
        <taxon>Actinomycetes</taxon>
        <taxon>Pseudonocardiales</taxon>
        <taxon>Pseudonocardiaceae</taxon>
        <taxon>Actinomycetospora</taxon>
    </lineage>
</organism>
<gene>
    <name evidence="4" type="ORF">WCD58_03965</name>
</gene>
<dbReference type="PANTHER" id="PTHR43662:SF3">
    <property type="entry name" value="DOMAIN PROTEIN, PUTATIVE (AFU_ORTHOLOGUE AFUA_6G11970)-RELATED"/>
    <property type="match status" value="1"/>
</dbReference>
<comment type="caution">
    <text evidence="4">The sequence shown here is derived from an EMBL/GenBank/DDBJ whole genome shotgun (WGS) entry which is preliminary data.</text>
</comment>
<dbReference type="Proteomes" id="UP001369736">
    <property type="component" value="Unassembled WGS sequence"/>
</dbReference>
<feature type="domain" description="DUF1996" evidence="3">
    <location>
        <begin position="176"/>
        <end position="368"/>
    </location>
</feature>
<keyword evidence="2" id="KW-0812">Transmembrane</keyword>
<dbReference type="EMBL" id="JBBEGM010000001">
    <property type="protein sequence ID" value="MEJ2860296.1"/>
    <property type="molecule type" value="Genomic_DNA"/>
</dbReference>
<feature type="region of interest" description="Disordered" evidence="1">
    <location>
        <begin position="59"/>
        <end position="126"/>
    </location>
</feature>
<evidence type="ECO:0000313" key="5">
    <source>
        <dbReference type="Proteomes" id="UP001369736"/>
    </source>
</evidence>
<feature type="region of interest" description="Disordered" evidence="1">
    <location>
        <begin position="450"/>
        <end position="539"/>
    </location>
</feature>
<dbReference type="PANTHER" id="PTHR43662">
    <property type="match status" value="1"/>
</dbReference>
<feature type="region of interest" description="Disordered" evidence="1">
    <location>
        <begin position="1"/>
        <end position="30"/>
    </location>
</feature>